<reference evidence="2" key="1">
    <citation type="submission" date="2021-01" db="EMBL/GenBank/DDBJ databases">
        <authorList>
            <person name="Corre E."/>
            <person name="Pelletier E."/>
            <person name="Niang G."/>
            <person name="Scheremetjew M."/>
            <person name="Finn R."/>
            <person name="Kale V."/>
            <person name="Holt S."/>
            <person name="Cochrane G."/>
            <person name="Meng A."/>
            <person name="Brown T."/>
            <person name="Cohen L."/>
        </authorList>
    </citation>
    <scope>NUCLEOTIDE SEQUENCE</scope>
    <source>
        <strain evidence="2">CCMP645</strain>
    </source>
</reference>
<feature type="compositionally biased region" description="Low complexity" evidence="1">
    <location>
        <begin position="249"/>
        <end position="266"/>
    </location>
</feature>
<feature type="compositionally biased region" description="Pro residues" evidence="1">
    <location>
        <begin position="231"/>
        <end position="241"/>
    </location>
</feature>
<gene>
    <name evidence="2" type="ORF">PCAR00345_LOCUS35545</name>
</gene>
<evidence type="ECO:0000256" key="1">
    <source>
        <dbReference type="SAM" id="MobiDB-lite"/>
    </source>
</evidence>
<organism evidence="2">
    <name type="scientific">Chrysotila carterae</name>
    <name type="common">Marine alga</name>
    <name type="synonym">Syracosphaera carterae</name>
    <dbReference type="NCBI Taxonomy" id="13221"/>
    <lineage>
        <taxon>Eukaryota</taxon>
        <taxon>Haptista</taxon>
        <taxon>Haptophyta</taxon>
        <taxon>Prymnesiophyceae</taxon>
        <taxon>Isochrysidales</taxon>
        <taxon>Isochrysidaceae</taxon>
        <taxon>Chrysotila</taxon>
    </lineage>
</organism>
<dbReference type="AlphaFoldDB" id="A0A7S4F9E3"/>
<name>A0A7S4F9E3_CHRCT</name>
<proteinExistence type="predicted"/>
<evidence type="ECO:0000313" key="2">
    <source>
        <dbReference type="EMBL" id="CAE0782842.1"/>
    </source>
</evidence>
<accession>A0A7S4F9E3</accession>
<dbReference type="EMBL" id="HBIZ01055769">
    <property type="protein sequence ID" value="CAE0782842.1"/>
    <property type="molecule type" value="Transcribed_RNA"/>
</dbReference>
<sequence length="314" mass="34575">MAASILPEYGSDPPRKKPTNFPGCICDGWAHPYCPGHTRDGLRGIHSCSRPATNTPESKEHAKNVLRLLRPNESEERIEELTARKTPWRAAATFYWQGLVEQDNSNYAKKYLPTATPGTGCPETHFVPSTPRISLVAKALATLRTGLQIGTRVAVRDAGRPGKLELRAIRKLSRTVSEAKVASLLCDVELDGGSVRRDVDSTTIVLNLSLLVDTPAAGVKRDRPENGPSQPMLPPPLPPRRPSTYKYRSSSTAAAPSAANPVYASSHSQSSAEDHHLLKQMIQYLELKLVEQHQQLETERERRKELVSQLPLAS</sequence>
<feature type="region of interest" description="Disordered" evidence="1">
    <location>
        <begin position="217"/>
        <end position="271"/>
    </location>
</feature>
<protein>
    <submittedName>
        <fullName evidence="2">Uncharacterized protein</fullName>
    </submittedName>
</protein>